<feature type="compositionally biased region" description="Pro residues" evidence="4">
    <location>
        <begin position="175"/>
        <end position="189"/>
    </location>
</feature>
<dbReference type="CDD" id="cd00174">
    <property type="entry name" value="SH3"/>
    <property type="match status" value="2"/>
</dbReference>
<dbReference type="AlphaFoldDB" id="A0A9W8IIB7"/>
<dbReference type="InterPro" id="IPR001452">
    <property type="entry name" value="SH3_domain"/>
</dbReference>
<evidence type="ECO:0000313" key="7">
    <source>
        <dbReference type="Proteomes" id="UP001140074"/>
    </source>
</evidence>
<accession>A0A9W8IIB7</accession>
<dbReference type="SUPFAM" id="SSF50044">
    <property type="entry name" value="SH3-domain"/>
    <property type="match status" value="3"/>
</dbReference>
<feature type="compositionally biased region" description="Low complexity" evidence="4">
    <location>
        <begin position="518"/>
        <end position="528"/>
    </location>
</feature>
<dbReference type="SMART" id="SM00326">
    <property type="entry name" value="SH3"/>
    <property type="match status" value="3"/>
</dbReference>
<evidence type="ECO:0000259" key="5">
    <source>
        <dbReference type="PROSITE" id="PS50002"/>
    </source>
</evidence>
<reference evidence="6" key="1">
    <citation type="submission" date="2022-07" db="EMBL/GenBank/DDBJ databases">
        <title>Phylogenomic reconstructions and comparative analyses of Kickxellomycotina fungi.</title>
        <authorList>
            <person name="Reynolds N.K."/>
            <person name="Stajich J.E."/>
            <person name="Barry K."/>
            <person name="Grigoriev I.V."/>
            <person name="Crous P."/>
            <person name="Smith M.E."/>
        </authorList>
    </citation>
    <scope>NUCLEOTIDE SEQUENCE</scope>
    <source>
        <strain evidence="6">RSA 476</strain>
    </source>
</reference>
<dbReference type="Pfam" id="PF00018">
    <property type="entry name" value="SH3_1"/>
    <property type="match status" value="1"/>
</dbReference>
<feature type="region of interest" description="Disordered" evidence="4">
    <location>
        <begin position="125"/>
        <end position="399"/>
    </location>
</feature>
<dbReference type="Proteomes" id="UP001140074">
    <property type="component" value="Unassembled WGS sequence"/>
</dbReference>
<keyword evidence="3" id="KW-0175">Coiled coil</keyword>
<feature type="compositionally biased region" description="Acidic residues" evidence="4">
    <location>
        <begin position="647"/>
        <end position="687"/>
    </location>
</feature>
<feature type="compositionally biased region" description="Acidic residues" evidence="4">
    <location>
        <begin position="368"/>
        <end position="389"/>
    </location>
</feature>
<gene>
    <name evidence="6" type="ORF">GGH94_005525</name>
</gene>
<feature type="region of interest" description="Disordered" evidence="4">
    <location>
        <begin position="493"/>
        <end position="876"/>
    </location>
</feature>
<dbReference type="Gene3D" id="2.30.30.40">
    <property type="entry name" value="SH3 Domains"/>
    <property type="match status" value="3"/>
</dbReference>
<feature type="compositionally biased region" description="Low complexity" evidence="4">
    <location>
        <begin position="330"/>
        <end position="357"/>
    </location>
</feature>
<feature type="compositionally biased region" description="Polar residues" evidence="4">
    <location>
        <begin position="595"/>
        <end position="610"/>
    </location>
</feature>
<feature type="compositionally biased region" description="Low complexity" evidence="4">
    <location>
        <begin position="795"/>
        <end position="805"/>
    </location>
</feature>
<feature type="compositionally biased region" description="Pro residues" evidence="4">
    <location>
        <begin position="823"/>
        <end position="836"/>
    </location>
</feature>
<dbReference type="PROSITE" id="PS50002">
    <property type="entry name" value="SH3"/>
    <property type="match status" value="3"/>
</dbReference>
<feature type="domain" description="SH3" evidence="5">
    <location>
        <begin position="398"/>
        <end position="459"/>
    </location>
</feature>
<proteinExistence type="predicted"/>
<dbReference type="EMBL" id="JANBUY010000298">
    <property type="protein sequence ID" value="KAJ2860430.1"/>
    <property type="molecule type" value="Genomic_DNA"/>
</dbReference>
<feature type="compositionally biased region" description="Low complexity" evidence="4">
    <location>
        <begin position="611"/>
        <end position="620"/>
    </location>
</feature>
<feature type="compositionally biased region" description="Pro residues" evidence="4">
    <location>
        <begin position="280"/>
        <end position="289"/>
    </location>
</feature>
<dbReference type="Pfam" id="PF07653">
    <property type="entry name" value="SH3_2"/>
    <property type="match status" value="2"/>
</dbReference>
<evidence type="ECO:0000256" key="3">
    <source>
        <dbReference type="SAM" id="Coils"/>
    </source>
</evidence>
<protein>
    <recommendedName>
        <fullName evidence="5">SH3 domain-containing protein</fullName>
    </recommendedName>
</protein>
<sequence length="1012" mass="107780">MAEKFTAKAHHAYTKAKPDEIDLSPGDIIRVTNNEHDAWWVGHNESTKERGWFPSNFVKIETKSSKTKNKRHVRCIKQYIADEDDEDALSLEVGDVVEVGRELEGWYFGTVGGRKGLFPASHVEDISGPSSAKDTGDKAPPPVHRPLPVPPVPSGATSPPPLPPSVLSKQGAVAPQPPALPQRQPPLPPRASTDIARGSDKRYSILGADDTADDGTKKDKQKSGHRISRLFGTKKHKHKDTAELSDTVMSPPAEEPQILDDGDHDEALEEEPEEEIAISPAPPSRPLPQPTAVSPPASARPALPPIPSMSLAKPPPVPAAAIPPPPPPAAVATPQRPSSTRRLSTSSVKSASTTAIADVEANAGTEEAPIDEVVDEEESESVAEPAEDSESIKPRGGGGAKLAKIIEDYEAQQQEELNLMSGDVVTIISRGTEDDPRWKGEYHGKKGYFPAHVVDAIEESADLDEEEGESGAKPKGGFRLAAYGVQQGGIGSIFAGGGLPSLRKAAPPRKTDEDEGQAAVPAPALALPPVIPKLRSVQRPPAAVPKDEQKEEPVNFLAQLNRVPRRQTSSIPNEDSVGSPLSVTPAAAPPLPLSRRSTAASAGDSMTRSSIPDFAAPAPAADEDDEEEAEEAVDIDEVPSARVPDVPVDDVADAEVPEDEAQEDVERELQTDEVDAEELVGADEDIETSSRTSSLDPVKSPALAGVKRLVRRAPRQKPTAEGLKKQSEESQSQLLHSALKKDKDLAPEPEPEAVRAAPPVLPEKPKGLARHGQFSGPQLPTGGFKPSGRVGSGMASRLAALQARASGGGADEGAAEDNNAPSPDVPASPYSRPPPSTMRSPPAEAVSSPQASKKPASFNARSEPQPAVAAVSPEWQRQIEDEQARLRGDVDAAKRANEHIDQLSSRLAASERENMAHKQTISGLERQIESLVAQFSALQSNLSGIQRSVTTLESNKGVTASEVTSILRDELKTATQPLHEQGQELRAETKLLHKNIADLRAYVDELVVEEEQ</sequence>
<name>A0A9W8IIB7_9FUNG</name>
<feature type="compositionally biased region" description="Acidic residues" evidence="4">
    <location>
        <begin position="621"/>
        <end position="637"/>
    </location>
</feature>
<feature type="compositionally biased region" description="Pro residues" evidence="4">
    <location>
        <begin position="302"/>
        <end position="329"/>
    </location>
</feature>
<keyword evidence="7" id="KW-1185">Reference proteome</keyword>
<evidence type="ECO:0000256" key="1">
    <source>
        <dbReference type="ARBA" id="ARBA00022443"/>
    </source>
</evidence>
<feature type="domain" description="SH3" evidence="5">
    <location>
        <begin position="68"/>
        <end position="128"/>
    </location>
</feature>
<dbReference type="PANTHER" id="PTHR14167:SF116">
    <property type="entry name" value="CAP, ISOFORM AC"/>
    <property type="match status" value="1"/>
</dbReference>
<feature type="compositionally biased region" description="Pro residues" evidence="4">
    <location>
        <begin position="139"/>
        <end position="164"/>
    </location>
</feature>
<feature type="coiled-coil region" evidence="3">
    <location>
        <begin position="893"/>
        <end position="941"/>
    </location>
</feature>
<evidence type="ECO:0000313" key="6">
    <source>
        <dbReference type="EMBL" id="KAJ2860430.1"/>
    </source>
</evidence>
<keyword evidence="1 2" id="KW-0728">SH3 domain</keyword>
<dbReference type="InterPro" id="IPR036028">
    <property type="entry name" value="SH3-like_dom_sf"/>
</dbReference>
<feature type="compositionally biased region" description="Acidic residues" evidence="4">
    <location>
        <begin position="257"/>
        <end position="276"/>
    </location>
</feature>
<dbReference type="Gene3D" id="1.20.5.340">
    <property type="match status" value="1"/>
</dbReference>
<feature type="domain" description="SH3" evidence="5">
    <location>
        <begin position="2"/>
        <end position="63"/>
    </location>
</feature>
<evidence type="ECO:0000256" key="4">
    <source>
        <dbReference type="SAM" id="MobiDB-lite"/>
    </source>
</evidence>
<comment type="caution">
    <text evidence="6">The sequence shown here is derived from an EMBL/GenBank/DDBJ whole genome shotgun (WGS) entry which is preliminary data.</text>
</comment>
<feature type="compositionally biased region" description="Basic residues" evidence="4">
    <location>
        <begin position="223"/>
        <end position="239"/>
    </location>
</feature>
<evidence type="ECO:0000256" key="2">
    <source>
        <dbReference type="PROSITE-ProRule" id="PRU00192"/>
    </source>
</evidence>
<dbReference type="InterPro" id="IPR050384">
    <property type="entry name" value="Endophilin_SH3RF"/>
</dbReference>
<organism evidence="6 7">
    <name type="scientific">Coemansia aciculifera</name>
    <dbReference type="NCBI Taxonomy" id="417176"/>
    <lineage>
        <taxon>Eukaryota</taxon>
        <taxon>Fungi</taxon>
        <taxon>Fungi incertae sedis</taxon>
        <taxon>Zoopagomycota</taxon>
        <taxon>Kickxellomycotina</taxon>
        <taxon>Kickxellomycetes</taxon>
        <taxon>Kickxellales</taxon>
        <taxon>Kickxellaceae</taxon>
        <taxon>Coemansia</taxon>
    </lineage>
</organism>
<dbReference type="PANTHER" id="PTHR14167">
    <property type="entry name" value="SH3 DOMAIN-CONTAINING"/>
    <property type="match status" value="1"/>
</dbReference>
<feature type="compositionally biased region" description="Low complexity" evidence="4">
    <location>
        <begin position="290"/>
        <end position="301"/>
    </location>
</feature>